<dbReference type="GO" id="GO:0031593">
    <property type="term" value="F:polyubiquitin modification-dependent protein binding"/>
    <property type="evidence" value="ECO:0007669"/>
    <property type="project" value="TreeGrafter"/>
</dbReference>
<sequence>MDNSLIEQIKKIKLDEIPFPASYEPIQVLNANSIAAFGQPELENSGKVVLSIDILLKYQSFKESDKPRIVKLTNISESKLIHAGVASFDGERGKVYMPQWMMRNLEINEEDKVIIVKQVIRNHTALTKDSTITFSYSKKKYDLYVQELLPKDNVCINPLIKIEILESQQPIRISPSPGGIQHSITPTSSITTPPPPQQTLGMVNIGRKTSQSPSPNTSGQKRSQSPPQSIIVMQSLSGKNKKIDESELNDFKKQSEEVLIKDKFRQKRLQTMKTGAIQGKSPSPPPQAHSPPPEQQAYFESIPKTKHNNELTVERKQKTKGNSPPKIPWEVQEENPQISNPPRALIEPPPPPTNNTPTSSEQKNAFILFGTKSKTEEEEEEEEGTKQWFETSGSGHTLTEKNSKEKEKEQEKENEKEYEEQNKEQEKSDKFWSSFGSGHILK</sequence>
<proteinExistence type="inferred from homology"/>
<evidence type="ECO:0000259" key="4">
    <source>
        <dbReference type="Pfam" id="PF03152"/>
    </source>
</evidence>
<feature type="region of interest" description="Disordered" evidence="3">
    <location>
        <begin position="173"/>
        <end position="228"/>
    </location>
</feature>
<dbReference type="PANTHER" id="PTHR12555">
    <property type="entry name" value="UBIQUITIN FUSION DEGRADATON PROTEIN 1"/>
    <property type="match status" value="1"/>
</dbReference>
<dbReference type="Proteomes" id="UP000324800">
    <property type="component" value="Unassembled WGS sequence"/>
</dbReference>
<dbReference type="GO" id="GO:0006511">
    <property type="term" value="P:ubiquitin-dependent protein catabolic process"/>
    <property type="evidence" value="ECO:0007669"/>
    <property type="project" value="InterPro"/>
</dbReference>
<feature type="compositionally biased region" description="Pro residues" evidence="3">
    <location>
        <begin position="282"/>
        <end position="294"/>
    </location>
</feature>
<evidence type="ECO:0000256" key="3">
    <source>
        <dbReference type="SAM" id="MobiDB-lite"/>
    </source>
</evidence>
<feature type="compositionally biased region" description="Polar residues" evidence="3">
    <location>
        <begin position="388"/>
        <end position="397"/>
    </location>
</feature>
<dbReference type="InterPro" id="IPR042299">
    <property type="entry name" value="Ufd1-like_Nn"/>
</dbReference>
<feature type="compositionally biased region" description="Low complexity" evidence="3">
    <location>
        <begin position="180"/>
        <end position="191"/>
    </location>
</feature>
<gene>
    <name evidence="5" type="ORF">EZS28_022136</name>
</gene>
<evidence type="ECO:0000256" key="1">
    <source>
        <dbReference type="ARBA" id="ARBA00006043"/>
    </source>
</evidence>
<dbReference type="GO" id="GO:0034098">
    <property type="term" value="C:VCP-NPL4-UFD1 AAA ATPase complex"/>
    <property type="evidence" value="ECO:0007669"/>
    <property type="project" value="TreeGrafter"/>
</dbReference>
<comment type="caution">
    <text evidence="5">The sequence shown here is derived from an EMBL/GenBank/DDBJ whole genome shotgun (WGS) entry which is preliminary data.</text>
</comment>
<feature type="region of interest" description="Disordered" evidence="3">
    <location>
        <begin position="275"/>
        <end position="442"/>
    </location>
</feature>
<dbReference type="Pfam" id="PF03152">
    <property type="entry name" value="UFD1_N1"/>
    <property type="match status" value="1"/>
</dbReference>
<organism evidence="5 6">
    <name type="scientific">Streblomastix strix</name>
    <dbReference type="NCBI Taxonomy" id="222440"/>
    <lineage>
        <taxon>Eukaryota</taxon>
        <taxon>Metamonada</taxon>
        <taxon>Preaxostyla</taxon>
        <taxon>Oxymonadida</taxon>
        <taxon>Streblomastigidae</taxon>
        <taxon>Streblomastix</taxon>
    </lineage>
</organism>
<keyword evidence="2" id="KW-0833">Ubl conjugation pathway</keyword>
<dbReference type="InterPro" id="IPR004854">
    <property type="entry name" value="Ufd1-like"/>
</dbReference>
<evidence type="ECO:0000313" key="6">
    <source>
        <dbReference type="Proteomes" id="UP000324800"/>
    </source>
</evidence>
<dbReference type="Gene3D" id="2.40.40.50">
    <property type="entry name" value="Ubiquitin fusion degradation protein UFD1, N-terminal domain"/>
    <property type="match status" value="1"/>
</dbReference>
<name>A0A5J4VIZ3_9EUKA</name>
<evidence type="ECO:0000256" key="2">
    <source>
        <dbReference type="ARBA" id="ARBA00022786"/>
    </source>
</evidence>
<dbReference type="GO" id="GO:0036503">
    <property type="term" value="P:ERAD pathway"/>
    <property type="evidence" value="ECO:0007669"/>
    <property type="project" value="TreeGrafter"/>
</dbReference>
<dbReference type="AlphaFoldDB" id="A0A5J4VIZ3"/>
<feature type="compositionally biased region" description="Basic and acidic residues" evidence="3">
    <location>
        <begin position="307"/>
        <end position="316"/>
    </location>
</feature>
<feature type="domain" description="Ubiquitin fusion degradation protein UFD1 N-terminal subdomain 1" evidence="4">
    <location>
        <begin position="30"/>
        <end position="116"/>
    </location>
</feature>
<accession>A0A5J4VIZ3</accession>
<comment type="similarity">
    <text evidence="1">Belongs to the UFD1 family.</text>
</comment>
<dbReference type="PANTHER" id="PTHR12555:SF13">
    <property type="entry name" value="UBIQUITIN RECOGNITION FACTOR IN ER-ASSOCIATED DEGRADATION PROTEIN 1"/>
    <property type="match status" value="1"/>
</dbReference>
<feature type="compositionally biased region" description="Basic and acidic residues" evidence="3">
    <location>
        <begin position="398"/>
        <end position="430"/>
    </location>
</feature>
<dbReference type="OrthoDB" id="422728at2759"/>
<protein>
    <recommendedName>
        <fullName evidence="4">Ubiquitin fusion degradation protein UFD1 N-terminal subdomain 1 domain-containing protein</fullName>
    </recommendedName>
</protein>
<reference evidence="5 6" key="1">
    <citation type="submission" date="2019-03" db="EMBL/GenBank/DDBJ databases">
        <title>Single cell metagenomics reveals metabolic interactions within the superorganism composed of flagellate Streblomastix strix and complex community of Bacteroidetes bacteria on its surface.</title>
        <authorList>
            <person name="Treitli S.C."/>
            <person name="Kolisko M."/>
            <person name="Husnik F."/>
            <person name="Keeling P."/>
            <person name="Hampl V."/>
        </authorList>
    </citation>
    <scope>NUCLEOTIDE SEQUENCE [LARGE SCALE GENOMIC DNA]</scope>
    <source>
        <strain evidence="5">ST1C</strain>
    </source>
</reference>
<feature type="compositionally biased region" description="Polar residues" evidence="3">
    <location>
        <begin position="207"/>
        <end position="228"/>
    </location>
</feature>
<dbReference type="InterPro" id="IPR055417">
    <property type="entry name" value="UFD1_N1"/>
</dbReference>
<evidence type="ECO:0000313" key="5">
    <source>
        <dbReference type="EMBL" id="KAA6382339.1"/>
    </source>
</evidence>
<dbReference type="EMBL" id="SNRW01006834">
    <property type="protein sequence ID" value="KAA6382339.1"/>
    <property type="molecule type" value="Genomic_DNA"/>
</dbReference>